<dbReference type="PANTHER" id="PTHR47429">
    <property type="entry name" value="PROTEIN TWIN LOV 1"/>
    <property type="match status" value="1"/>
</dbReference>
<comment type="caution">
    <text evidence="5">The sequence shown here is derived from an EMBL/GenBank/DDBJ whole genome shotgun (WGS) entry which is preliminary data.</text>
</comment>
<dbReference type="OrthoDB" id="5760647at2"/>
<sequence length="187" mass="22008">MTKKLAGMMGLDIYLSSMKEHDMDPADYEMNSNLSLMPLLSWDIYNAHYFSRLQEFQRTQDILKVEALGQKLNWTSNINDLFKNEEFEAILVTDLDQKIIWVNDGFTEMTGYTKTEALRKTPRFLQGPKSSSETKDRIRQKLSGIEPFTEVIINYKKNRDPYKCEVKIFPLYNEETTHFMALERRVV</sequence>
<organism evidence="5 6">
    <name type="scientific">Gelidibacter algens</name>
    <dbReference type="NCBI Taxonomy" id="49280"/>
    <lineage>
        <taxon>Bacteria</taxon>
        <taxon>Pseudomonadati</taxon>
        <taxon>Bacteroidota</taxon>
        <taxon>Flavobacteriia</taxon>
        <taxon>Flavobacteriales</taxon>
        <taxon>Flavobacteriaceae</taxon>
        <taxon>Gelidibacter</taxon>
    </lineage>
</organism>
<dbReference type="Gene3D" id="3.30.450.20">
    <property type="entry name" value="PAS domain"/>
    <property type="match status" value="1"/>
</dbReference>
<dbReference type="PROSITE" id="PS50112">
    <property type="entry name" value="PAS"/>
    <property type="match status" value="1"/>
</dbReference>
<accession>A0A327SFH8</accession>
<dbReference type="EMBL" id="QLLQ01000001">
    <property type="protein sequence ID" value="RAJ27786.1"/>
    <property type="molecule type" value="Genomic_DNA"/>
</dbReference>
<evidence type="ECO:0000256" key="3">
    <source>
        <dbReference type="ARBA" id="ARBA00022991"/>
    </source>
</evidence>
<protein>
    <submittedName>
        <fullName evidence="5">PAS domain S-box-containing protein</fullName>
    </submittedName>
</protein>
<dbReference type="RefSeq" id="WP_083993969.1">
    <property type="nucleotide sequence ID" value="NZ_LZRN01000034.1"/>
</dbReference>
<dbReference type="AlphaFoldDB" id="A0A327SFH8"/>
<keyword evidence="6" id="KW-1185">Reference proteome</keyword>
<evidence type="ECO:0000259" key="4">
    <source>
        <dbReference type="PROSITE" id="PS50112"/>
    </source>
</evidence>
<evidence type="ECO:0000313" key="5">
    <source>
        <dbReference type="EMBL" id="RAJ27786.1"/>
    </source>
</evidence>
<dbReference type="InterPro" id="IPR000014">
    <property type="entry name" value="PAS"/>
</dbReference>
<proteinExistence type="predicted"/>
<dbReference type="Pfam" id="PF13426">
    <property type="entry name" value="PAS_9"/>
    <property type="match status" value="1"/>
</dbReference>
<dbReference type="InterPro" id="IPR035965">
    <property type="entry name" value="PAS-like_dom_sf"/>
</dbReference>
<dbReference type="SUPFAM" id="SSF55785">
    <property type="entry name" value="PYP-like sensor domain (PAS domain)"/>
    <property type="match status" value="1"/>
</dbReference>
<evidence type="ECO:0000256" key="2">
    <source>
        <dbReference type="ARBA" id="ARBA00022643"/>
    </source>
</evidence>
<dbReference type="Proteomes" id="UP000248987">
    <property type="component" value="Unassembled WGS sequence"/>
</dbReference>
<feature type="domain" description="PAS" evidence="4">
    <location>
        <begin position="90"/>
        <end position="145"/>
    </location>
</feature>
<dbReference type="PANTHER" id="PTHR47429:SF2">
    <property type="entry name" value="PROTEIN TWIN LOV 1"/>
    <property type="match status" value="1"/>
</dbReference>
<dbReference type="CDD" id="cd00130">
    <property type="entry name" value="PAS"/>
    <property type="match status" value="1"/>
</dbReference>
<name>A0A327SFH8_9FLAO</name>
<keyword evidence="3" id="KW-0157">Chromophore</keyword>
<keyword evidence="2" id="KW-0288">FMN</keyword>
<gene>
    <name evidence="5" type="ORF">LX77_00360</name>
</gene>
<evidence type="ECO:0000313" key="6">
    <source>
        <dbReference type="Proteomes" id="UP000248987"/>
    </source>
</evidence>
<evidence type="ECO:0000256" key="1">
    <source>
        <dbReference type="ARBA" id="ARBA00022630"/>
    </source>
</evidence>
<keyword evidence="1" id="KW-0285">Flavoprotein</keyword>
<dbReference type="NCBIfam" id="TIGR00229">
    <property type="entry name" value="sensory_box"/>
    <property type="match status" value="1"/>
</dbReference>
<reference evidence="5 6" key="1">
    <citation type="submission" date="2018-06" db="EMBL/GenBank/DDBJ databases">
        <title>Genomic Encyclopedia of Archaeal and Bacterial Type Strains, Phase II (KMG-II): from individual species to whole genera.</title>
        <authorList>
            <person name="Goeker M."/>
        </authorList>
    </citation>
    <scope>NUCLEOTIDE SEQUENCE [LARGE SCALE GENOMIC DNA]</scope>
    <source>
        <strain evidence="5 6">DSM 12408</strain>
    </source>
</reference>